<evidence type="ECO:0000256" key="1">
    <source>
        <dbReference type="SAM" id="Phobius"/>
    </source>
</evidence>
<keyword evidence="1" id="KW-0812">Transmembrane</keyword>
<keyword evidence="3" id="KW-1185">Reference proteome</keyword>
<name>A0ABN5PNL0_9ACTO</name>
<keyword evidence="1" id="KW-0472">Membrane</keyword>
<accession>A0ABN5PNL0</accession>
<sequence length="62" mass="6166">MPILLDKVNSDPALKEMLQLRASRSEAPVLATPAALAWAAGAALGGGSVGGAAYAAYRAVAN</sequence>
<proteinExistence type="predicted"/>
<keyword evidence="1" id="KW-1133">Transmembrane helix</keyword>
<gene>
    <name evidence="2" type="ORF">D5R93_07920</name>
</gene>
<dbReference type="EMBL" id="CP032514">
    <property type="protein sequence ID" value="AYD89970.1"/>
    <property type="molecule type" value="Genomic_DNA"/>
</dbReference>
<evidence type="ECO:0000313" key="3">
    <source>
        <dbReference type="Proteomes" id="UP000273001"/>
    </source>
</evidence>
<feature type="transmembrane region" description="Helical" evidence="1">
    <location>
        <begin position="35"/>
        <end position="57"/>
    </location>
</feature>
<organism evidence="2 3">
    <name type="scientific">Actinomyces lilanjuaniae</name>
    <dbReference type="NCBI Taxonomy" id="2321394"/>
    <lineage>
        <taxon>Bacteria</taxon>
        <taxon>Bacillati</taxon>
        <taxon>Actinomycetota</taxon>
        <taxon>Actinomycetes</taxon>
        <taxon>Actinomycetales</taxon>
        <taxon>Actinomycetaceae</taxon>
        <taxon>Actinomyces</taxon>
    </lineage>
</organism>
<protein>
    <submittedName>
        <fullName evidence="2">Uncharacterized protein</fullName>
    </submittedName>
</protein>
<evidence type="ECO:0000313" key="2">
    <source>
        <dbReference type="EMBL" id="AYD89970.1"/>
    </source>
</evidence>
<reference evidence="2 3" key="1">
    <citation type="submission" date="2018-09" db="EMBL/GenBank/DDBJ databases">
        <authorList>
            <person name="Li J."/>
        </authorList>
    </citation>
    <scope>NUCLEOTIDE SEQUENCE [LARGE SCALE GENOMIC DNA]</scope>
    <source>
        <strain evidence="2 3">2129</strain>
    </source>
</reference>
<dbReference type="Proteomes" id="UP000273001">
    <property type="component" value="Chromosome"/>
</dbReference>